<organism evidence="2 3">
    <name type="scientific">Plakobranchus ocellatus</name>
    <dbReference type="NCBI Taxonomy" id="259542"/>
    <lineage>
        <taxon>Eukaryota</taxon>
        <taxon>Metazoa</taxon>
        <taxon>Spiralia</taxon>
        <taxon>Lophotrochozoa</taxon>
        <taxon>Mollusca</taxon>
        <taxon>Gastropoda</taxon>
        <taxon>Heterobranchia</taxon>
        <taxon>Euthyneura</taxon>
        <taxon>Panpulmonata</taxon>
        <taxon>Sacoglossa</taxon>
        <taxon>Placobranchoidea</taxon>
        <taxon>Plakobranchidae</taxon>
        <taxon>Plakobranchus</taxon>
    </lineage>
</organism>
<gene>
    <name evidence="2" type="ORF">PoB_004932100</name>
</gene>
<feature type="region of interest" description="Disordered" evidence="1">
    <location>
        <begin position="1"/>
        <end position="43"/>
    </location>
</feature>
<feature type="compositionally biased region" description="Basic and acidic residues" evidence="1">
    <location>
        <begin position="30"/>
        <end position="41"/>
    </location>
</feature>
<feature type="compositionally biased region" description="Low complexity" evidence="1">
    <location>
        <begin position="7"/>
        <end position="21"/>
    </location>
</feature>
<sequence>MSQVRVTGFSGSSPTGGIISSHAHSNPSVDKSREPQERQGLDEAQAMRHPLLTMWECFSVYPNKGDQCSGHVLQRKHSGCLYHSDLCVVYDYMPGPLTCLLQYIVHLVLLVPGLTLHHVTWNVTPRRSC</sequence>
<dbReference type="AlphaFoldDB" id="A0AAV4BUT5"/>
<name>A0AAV4BUT5_9GAST</name>
<proteinExistence type="predicted"/>
<dbReference type="Proteomes" id="UP000735302">
    <property type="component" value="Unassembled WGS sequence"/>
</dbReference>
<reference evidence="2 3" key="1">
    <citation type="journal article" date="2021" name="Elife">
        <title>Chloroplast acquisition without the gene transfer in kleptoplastic sea slugs, Plakobranchus ocellatus.</title>
        <authorList>
            <person name="Maeda T."/>
            <person name="Takahashi S."/>
            <person name="Yoshida T."/>
            <person name="Shimamura S."/>
            <person name="Takaki Y."/>
            <person name="Nagai Y."/>
            <person name="Toyoda A."/>
            <person name="Suzuki Y."/>
            <person name="Arimoto A."/>
            <person name="Ishii H."/>
            <person name="Satoh N."/>
            <person name="Nishiyama T."/>
            <person name="Hasebe M."/>
            <person name="Maruyama T."/>
            <person name="Minagawa J."/>
            <person name="Obokata J."/>
            <person name="Shigenobu S."/>
        </authorList>
    </citation>
    <scope>NUCLEOTIDE SEQUENCE [LARGE SCALE GENOMIC DNA]</scope>
</reference>
<keyword evidence="3" id="KW-1185">Reference proteome</keyword>
<evidence type="ECO:0000313" key="2">
    <source>
        <dbReference type="EMBL" id="GFO22816.1"/>
    </source>
</evidence>
<dbReference type="EMBL" id="BLXT01005456">
    <property type="protein sequence ID" value="GFO22816.1"/>
    <property type="molecule type" value="Genomic_DNA"/>
</dbReference>
<evidence type="ECO:0000256" key="1">
    <source>
        <dbReference type="SAM" id="MobiDB-lite"/>
    </source>
</evidence>
<comment type="caution">
    <text evidence="2">The sequence shown here is derived from an EMBL/GenBank/DDBJ whole genome shotgun (WGS) entry which is preliminary data.</text>
</comment>
<accession>A0AAV4BUT5</accession>
<protein>
    <submittedName>
        <fullName evidence="2">Uncharacterized protein</fullName>
    </submittedName>
</protein>
<evidence type="ECO:0000313" key="3">
    <source>
        <dbReference type="Proteomes" id="UP000735302"/>
    </source>
</evidence>